<dbReference type="PANTHER" id="PTHR30435">
    <property type="entry name" value="FLAGELLAR PROTEIN"/>
    <property type="match status" value="1"/>
</dbReference>
<evidence type="ECO:0000256" key="1">
    <source>
        <dbReference type="ARBA" id="ARBA00004117"/>
    </source>
</evidence>
<evidence type="ECO:0000259" key="8">
    <source>
        <dbReference type="Pfam" id="PF06429"/>
    </source>
</evidence>
<protein>
    <recommendedName>
        <fullName evidence="3 6">Flagellar basal-body rod protein FlgC</fullName>
    </recommendedName>
</protein>
<dbReference type="KEGG" id="ntn:D5366_07515"/>
<dbReference type="InterPro" id="IPR001444">
    <property type="entry name" value="Flag_bb_rod_N"/>
</dbReference>
<keyword evidence="9" id="KW-0282">Flagellum</keyword>
<dbReference type="Pfam" id="PF06429">
    <property type="entry name" value="Flg_bbr_C"/>
    <property type="match status" value="1"/>
</dbReference>
<reference evidence="9 10" key="1">
    <citation type="submission" date="2018-09" db="EMBL/GenBank/DDBJ databases">
        <title>The complete genome sequence of Neokomagataea tanensis NBRC 106556(T).</title>
        <authorList>
            <person name="Chua K.-O."/>
            <person name="See-Too W.-S."/>
            <person name="Hong K.-W."/>
            <person name="Yin W.-F."/>
            <person name="Chan K.-G."/>
        </authorList>
    </citation>
    <scope>NUCLEOTIDE SEQUENCE [LARGE SCALE GENOMIC DNA]</scope>
    <source>
        <strain evidence="10">AH13 \ NBRC 106556</strain>
    </source>
</reference>
<dbReference type="AlphaFoldDB" id="A0A4Y6V580"/>
<keyword evidence="9" id="KW-0969">Cilium</keyword>
<feature type="domain" description="Flagellar basal body rod protein N-terminal" evidence="7">
    <location>
        <begin position="7"/>
        <end position="35"/>
    </location>
</feature>
<comment type="subcellular location">
    <subcellularLocation>
        <location evidence="1 6">Bacterial flagellum basal body</location>
    </subcellularLocation>
</comment>
<dbReference type="Pfam" id="PF00460">
    <property type="entry name" value="Flg_bb_rod"/>
    <property type="match status" value="1"/>
</dbReference>
<evidence type="ECO:0000256" key="3">
    <source>
        <dbReference type="ARBA" id="ARBA00017941"/>
    </source>
</evidence>
<feature type="domain" description="Flagellar basal-body/hook protein C-terminal" evidence="8">
    <location>
        <begin position="89"/>
        <end position="133"/>
    </location>
</feature>
<dbReference type="PROSITE" id="PS00588">
    <property type="entry name" value="FLAGELLA_BB_ROD"/>
    <property type="match status" value="1"/>
</dbReference>
<evidence type="ECO:0000256" key="2">
    <source>
        <dbReference type="ARBA" id="ARBA00009677"/>
    </source>
</evidence>
<dbReference type="GO" id="GO:0030694">
    <property type="term" value="C:bacterial-type flagellum basal body, rod"/>
    <property type="evidence" value="ECO:0007669"/>
    <property type="project" value="UniProtKB-UniRule"/>
</dbReference>
<dbReference type="InterPro" id="IPR006299">
    <property type="entry name" value="FlgC"/>
</dbReference>
<sequence>MDFSSTLNISASGMDAQSQRLRIVAENLANQNTTGSTPGADPYRRKTITFSEHIDQDTGASSVSVDKIGQDMSNFESRYDPSHPAADSKGYVKIANVDSMTEMMDMREAEQSYEANLNTMQSTRTMLSRTLDLLK</sequence>
<keyword evidence="10" id="KW-1185">Reference proteome</keyword>
<dbReference type="OrthoDB" id="9813951at2"/>
<dbReference type="InterPro" id="IPR019776">
    <property type="entry name" value="Flagellar_basal_body_rod_CS"/>
</dbReference>
<evidence type="ECO:0000256" key="5">
    <source>
        <dbReference type="ARBA" id="ARBA00025933"/>
    </source>
</evidence>
<organism evidence="9 10">
    <name type="scientific">Neokomagataea tanensis</name>
    <dbReference type="NCBI Taxonomy" id="661191"/>
    <lineage>
        <taxon>Bacteria</taxon>
        <taxon>Pseudomonadati</taxon>
        <taxon>Pseudomonadota</taxon>
        <taxon>Alphaproteobacteria</taxon>
        <taxon>Acetobacterales</taxon>
        <taxon>Acetobacteraceae</taxon>
        <taxon>Neokomagataea</taxon>
    </lineage>
</organism>
<comment type="subunit">
    <text evidence="5 6">The basal body constitutes a major portion of the flagellar organelle and consists of four rings (L,P,S, and M) mounted on a central rod. The rod consists of about 26 subunits of FlgG in the distal portion, and FlgB, FlgC and FlgF are thought to build up the proximal portion of the rod with about 6 subunits each.</text>
</comment>
<dbReference type="GO" id="GO:0071978">
    <property type="term" value="P:bacterial-type flagellum-dependent swarming motility"/>
    <property type="evidence" value="ECO:0007669"/>
    <property type="project" value="TreeGrafter"/>
</dbReference>
<name>A0A4Y6V580_9PROT</name>
<accession>A0A4Y6V580</accession>
<evidence type="ECO:0000256" key="4">
    <source>
        <dbReference type="ARBA" id="ARBA00023143"/>
    </source>
</evidence>
<evidence type="ECO:0000313" key="9">
    <source>
        <dbReference type="EMBL" id="QDH25083.1"/>
    </source>
</evidence>
<keyword evidence="9" id="KW-0966">Cell projection</keyword>
<gene>
    <name evidence="9" type="primary">flgC</name>
    <name evidence="9" type="ORF">D5366_07515</name>
</gene>
<dbReference type="InterPro" id="IPR010930">
    <property type="entry name" value="Flg_bb/hook_C_dom"/>
</dbReference>
<dbReference type="PANTHER" id="PTHR30435:SF2">
    <property type="entry name" value="FLAGELLAR BASAL-BODY ROD PROTEIN FLGC"/>
    <property type="match status" value="1"/>
</dbReference>
<proteinExistence type="inferred from homology"/>
<evidence type="ECO:0000313" key="10">
    <source>
        <dbReference type="Proteomes" id="UP000317214"/>
    </source>
</evidence>
<dbReference type="Proteomes" id="UP000317214">
    <property type="component" value="Chromosome"/>
</dbReference>
<evidence type="ECO:0000256" key="6">
    <source>
        <dbReference type="RuleBase" id="RU362062"/>
    </source>
</evidence>
<evidence type="ECO:0000259" key="7">
    <source>
        <dbReference type="Pfam" id="PF00460"/>
    </source>
</evidence>
<dbReference type="EMBL" id="CP032485">
    <property type="protein sequence ID" value="QDH25083.1"/>
    <property type="molecule type" value="Genomic_DNA"/>
</dbReference>
<comment type="similarity">
    <text evidence="2">Belongs to the flagella basal body rod proteins family.</text>
</comment>
<keyword evidence="4 6" id="KW-0975">Bacterial flagellum</keyword>
<dbReference type="NCBIfam" id="TIGR01395">
    <property type="entry name" value="FlgC"/>
    <property type="match status" value="1"/>
</dbReference>